<dbReference type="Gene3D" id="1.10.10.10">
    <property type="entry name" value="Winged helix-like DNA-binding domain superfamily/Winged helix DNA-binding domain"/>
    <property type="match status" value="1"/>
</dbReference>
<accession>A0ABM8IX78</accession>
<reference evidence="1 2" key="1">
    <citation type="submission" date="2023-09" db="EMBL/GenBank/DDBJ databases">
        <title>Pyrofollis japonicus gen. nov. sp. nov., a novel member of the family Pyrodictiaceae isolated from the Iheya North hydrothermal field.</title>
        <authorList>
            <person name="Miyazaki U."/>
            <person name="Sanari M."/>
            <person name="Tame A."/>
            <person name="Kitajima M."/>
            <person name="Okamoto A."/>
            <person name="Sawayama S."/>
            <person name="Miyazaki J."/>
            <person name="Takai K."/>
            <person name="Nakagawa S."/>
        </authorList>
    </citation>
    <scope>NUCLEOTIDE SEQUENCE [LARGE SCALE GENOMIC DNA]</scope>
    <source>
        <strain evidence="1 2">AV2</strain>
    </source>
</reference>
<name>A0ABM8IX78_9CREN</name>
<organism evidence="1 2">
    <name type="scientific">Pyrodictium abyssi</name>
    <dbReference type="NCBI Taxonomy" id="54256"/>
    <lineage>
        <taxon>Archaea</taxon>
        <taxon>Thermoproteota</taxon>
        <taxon>Thermoprotei</taxon>
        <taxon>Desulfurococcales</taxon>
        <taxon>Pyrodictiaceae</taxon>
        <taxon>Pyrodictium</taxon>
    </lineage>
</organism>
<dbReference type="InterPro" id="IPR036390">
    <property type="entry name" value="WH_DNA-bd_sf"/>
</dbReference>
<dbReference type="Proteomes" id="UP001341135">
    <property type="component" value="Chromosome"/>
</dbReference>
<gene>
    <name evidence="1" type="ORF">PABY_17010</name>
</gene>
<keyword evidence="2" id="KW-1185">Reference proteome</keyword>
<evidence type="ECO:0000313" key="1">
    <source>
        <dbReference type="EMBL" id="BES82134.1"/>
    </source>
</evidence>
<dbReference type="EMBL" id="AP028907">
    <property type="protein sequence ID" value="BES82134.1"/>
    <property type="molecule type" value="Genomic_DNA"/>
</dbReference>
<proteinExistence type="predicted"/>
<dbReference type="InterPro" id="IPR036388">
    <property type="entry name" value="WH-like_DNA-bd_sf"/>
</dbReference>
<sequence>MTLMNDIEKALVDLLSQSKAALTFEEIHKALLNLGINAQKKAVREALAGLIRSGIVIREPDYERKKMVFRIAEKH</sequence>
<dbReference type="SUPFAM" id="SSF46785">
    <property type="entry name" value="Winged helix' DNA-binding domain"/>
    <property type="match status" value="1"/>
</dbReference>
<evidence type="ECO:0000313" key="2">
    <source>
        <dbReference type="Proteomes" id="UP001341135"/>
    </source>
</evidence>
<protein>
    <submittedName>
        <fullName evidence="1">Uncharacterized protein</fullName>
    </submittedName>
</protein>